<feature type="transmembrane region" description="Helical" evidence="7">
    <location>
        <begin position="30"/>
        <end position="53"/>
    </location>
</feature>
<dbReference type="InterPro" id="IPR049326">
    <property type="entry name" value="Rhodopsin_dom_fungi"/>
</dbReference>
<evidence type="ECO:0000256" key="5">
    <source>
        <dbReference type="ARBA" id="ARBA00038359"/>
    </source>
</evidence>
<evidence type="ECO:0000313" key="10">
    <source>
        <dbReference type="Proteomes" id="UP001492380"/>
    </source>
</evidence>
<feature type="transmembrane region" description="Helical" evidence="7">
    <location>
        <begin position="144"/>
        <end position="168"/>
    </location>
</feature>
<evidence type="ECO:0000256" key="4">
    <source>
        <dbReference type="ARBA" id="ARBA00023136"/>
    </source>
</evidence>
<dbReference type="PANTHER" id="PTHR33048">
    <property type="entry name" value="PTH11-LIKE INTEGRAL MEMBRANE PROTEIN (AFU_ORTHOLOGUE AFUA_5G11245)"/>
    <property type="match status" value="1"/>
</dbReference>
<reference evidence="9 10" key="1">
    <citation type="submission" date="2024-04" db="EMBL/GenBank/DDBJ databases">
        <title>Phyllosticta paracitricarpa is synonymous to the EU quarantine fungus P. citricarpa based on phylogenomic analyses.</title>
        <authorList>
            <consortium name="Lawrence Berkeley National Laboratory"/>
            <person name="Van Ingen-Buijs V.A."/>
            <person name="Van Westerhoven A.C."/>
            <person name="Haridas S."/>
            <person name="Skiadas P."/>
            <person name="Martin F."/>
            <person name="Groenewald J.Z."/>
            <person name="Crous P.W."/>
            <person name="Seidl M.F."/>
        </authorList>
    </citation>
    <scope>NUCLEOTIDE SEQUENCE [LARGE SCALE GENOMIC DNA]</scope>
    <source>
        <strain evidence="9 10">CBS 123374</strain>
    </source>
</reference>
<dbReference type="InterPro" id="IPR052337">
    <property type="entry name" value="SAT4-like"/>
</dbReference>
<feature type="domain" description="Rhodopsin" evidence="8">
    <location>
        <begin position="49"/>
        <end position="294"/>
    </location>
</feature>
<feature type="region of interest" description="Disordered" evidence="6">
    <location>
        <begin position="346"/>
        <end position="677"/>
    </location>
</feature>
<evidence type="ECO:0000256" key="1">
    <source>
        <dbReference type="ARBA" id="ARBA00004141"/>
    </source>
</evidence>
<dbReference type="EMBL" id="JBBWRZ010000003">
    <property type="protein sequence ID" value="KAK8240680.1"/>
    <property type="molecule type" value="Genomic_DNA"/>
</dbReference>
<dbReference type="PANTHER" id="PTHR33048:SF129">
    <property type="entry name" value="INTEGRAL MEMBRANE PROTEIN-RELATED"/>
    <property type="match status" value="1"/>
</dbReference>
<feature type="compositionally biased region" description="Polar residues" evidence="6">
    <location>
        <begin position="406"/>
        <end position="435"/>
    </location>
</feature>
<name>A0ABR1YWW0_9PEZI</name>
<feature type="compositionally biased region" description="Acidic residues" evidence="6">
    <location>
        <begin position="1005"/>
        <end position="1019"/>
    </location>
</feature>
<feature type="compositionally biased region" description="Basic and acidic residues" evidence="6">
    <location>
        <begin position="591"/>
        <end position="601"/>
    </location>
</feature>
<feature type="transmembrane region" description="Helical" evidence="7">
    <location>
        <begin position="65"/>
        <end position="89"/>
    </location>
</feature>
<feature type="region of interest" description="Disordered" evidence="6">
    <location>
        <begin position="863"/>
        <end position="918"/>
    </location>
</feature>
<feature type="region of interest" description="Disordered" evidence="6">
    <location>
        <begin position="947"/>
        <end position="974"/>
    </location>
</feature>
<evidence type="ECO:0000259" key="8">
    <source>
        <dbReference type="Pfam" id="PF20684"/>
    </source>
</evidence>
<proteinExistence type="inferred from homology"/>
<feature type="compositionally biased region" description="Acidic residues" evidence="6">
    <location>
        <begin position="1047"/>
        <end position="1062"/>
    </location>
</feature>
<comment type="caution">
    <text evidence="9">The sequence shown here is derived from an EMBL/GenBank/DDBJ whole genome shotgun (WGS) entry which is preliminary data.</text>
</comment>
<keyword evidence="10" id="KW-1185">Reference proteome</keyword>
<feature type="compositionally biased region" description="Polar residues" evidence="6">
    <location>
        <begin position="817"/>
        <end position="832"/>
    </location>
</feature>
<gene>
    <name evidence="9" type="ORF">HDK90DRAFT_509116</name>
</gene>
<feature type="compositionally biased region" description="Polar residues" evidence="6">
    <location>
        <begin position="725"/>
        <end position="738"/>
    </location>
</feature>
<feature type="region of interest" description="Disordered" evidence="6">
    <location>
        <begin position="725"/>
        <end position="849"/>
    </location>
</feature>
<evidence type="ECO:0000256" key="2">
    <source>
        <dbReference type="ARBA" id="ARBA00022692"/>
    </source>
</evidence>
<evidence type="ECO:0000256" key="7">
    <source>
        <dbReference type="SAM" id="Phobius"/>
    </source>
</evidence>
<protein>
    <recommendedName>
        <fullName evidence="8">Rhodopsin domain-containing protein</fullName>
    </recommendedName>
</protein>
<dbReference type="Pfam" id="PF20684">
    <property type="entry name" value="Fung_rhodopsin"/>
    <property type="match status" value="1"/>
</dbReference>
<organism evidence="9 10">
    <name type="scientific">Phyllosticta capitalensis</name>
    <dbReference type="NCBI Taxonomy" id="121624"/>
    <lineage>
        <taxon>Eukaryota</taxon>
        <taxon>Fungi</taxon>
        <taxon>Dikarya</taxon>
        <taxon>Ascomycota</taxon>
        <taxon>Pezizomycotina</taxon>
        <taxon>Dothideomycetes</taxon>
        <taxon>Dothideomycetes incertae sedis</taxon>
        <taxon>Botryosphaeriales</taxon>
        <taxon>Phyllostictaceae</taxon>
        <taxon>Phyllosticta</taxon>
    </lineage>
</organism>
<feature type="transmembrane region" description="Helical" evidence="7">
    <location>
        <begin position="233"/>
        <end position="256"/>
    </location>
</feature>
<feature type="compositionally biased region" description="Polar residues" evidence="6">
    <location>
        <begin position="541"/>
        <end position="551"/>
    </location>
</feature>
<sequence>MGGGLHPPQATLDAWASDTDQYPRGKSKGFGIVILLGFLIAFALAVVTARLVARLKFRRNAGVDDVLIALAVLPMVGFDVSVILGWNRYGVGKHAWDISHAKAADARMMLWTATFCYILSTSLIKISVLCFYRRVSPSTFSVVLYWVIWASIGFVICYMTVYEVMLFVNCQPLDAFWKQMNPDYNSYRCFDEAAAFLSEAAISVAQDFLACILPMIILWGLKFSGRQHTALGIILFLGLFVSACGIVRCVLIYHYYHETYDTTWAQYNLWTWTAIEMHMGMGCACLPSLRLFFTRLLSSSPPATEQSLPSRSLQTPAYDVSGGEGFVKTFPDDARSLDPFMQNRLHIPTPTFSDFDPGPPPPTPPPQTAQNVYQRPRTLDPKVTGSFVNLHDMDRPPRPMTPPSSKGSEVSKSRATSRATTDPFTGNEITTTPTPDLSDFDPGPPPPTPPPKSPSGKNTKSVATVASRPQGDARSVASSKYEDESVYQTPKPASIVSAASSRYEESIYTDAGQPPPKPISIVTKTPRAGSTYTDANIPPSGRSSKYTSVAASSRYPEDSIYIDTRKPPPHPITVPGSESMYVDSKQVPDTPHTDDTSRYDDDSLMEDLFGNDDIQQPQDMLENDTDTPIAQALNEPEHVYDPTPRQTIFGTVPAPSRPRESTASEALDSRRSAALPTSMTFLDRGSLMERGGIPLLREWPKRTSSMKRRSRDVLSLMERGVLTQSQAWDENETPNDGTASARHSRSWLSTRNPSFRRRNTNRQAPPRDSRTFSTATTRDRDQPDARFSTATRDSHDFTPVQRNTRFWNPRDSKAGDTGSTFIPPSQRGTSFVENGGGRNSHRYTRPFSSFRDRDSRISAARDSYYSFSGGNNSNPTLRSAETPPPLPLPSPALQRHGYGNLRRSSSHAGDYGRDRGSVASADSEYDLYRLSQNTAYNDELEAVAEYENEDEGQVDDDKTAAASASAAAERQRRNQVLAHQRELYRQHMQMARQRWSHQQRWDDNSVLEEEEEEEYEEDDGRTIRLSAPREEDEDEDAATATITPSSADDDGTQTEVPEDEGEPGNRESVMSQGESVLMYYAEEKDPDSAGEDDDISDADDLYSGHGYGDYDERGLSTFYVE</sequence>
<feature type="compositionally biased region" description="Acidic residues" evidence="6">
    <location>
        <begin position="1088"/>
        <end position="1100"/>
    </location>
</feature>
<feature type="compositionally biased region" description="Basic and acidic residues" evidence="6">
    <location>
        <begin position="657"/>
        <end position="671"/>
    </location>
</feature>
<feature type="transmembrane region" description="Helical" evidence="7">
    <location>
        <begin position="109"/>
        <end position="132"/>
    </location>
</feature>
<comment type="subcellular location">
    <subcellularLocation>
        <location evidence="1">Membrane</location>
        <topology evidence="1">Multi-pass membrane protein</topology>
    </subcellularLocation>
</comment>
<comment type="similarity">
    <text evidence="5">Belongs to the SAT4 family.</text>
</comment>
<keyword evidence="2 7" id="KW-0812">Transmembrane</keyword>
<feature type="region of interest" description="Disordered" evidence="6">
    <location>
        <begin position="995"/>
        <end position="1121"/>
    </location>
</feature>
<accession>A0ABR1YWW0</accession>
<dbReference type="Proteomes" id="UP001492380">
    <property type="component" value="Unassembled WGS sequence"/>
</dbReference>
<evidence type="ECO:0000313" key="9">
    <source>
        <dbReference type="EMBL" id="KAK8240680.1"/>
    </source>
</evidence>
<feature type="compositionally biased region" description="Low complexity" evidence="6">
    <location>
        <begin position="863"/>
        <end position="874"/>
    </location>
</feature>
<keyword evidence="3 7" id="KW-1133">Transmembrane helix</keyword>
<feature type="compositionally biased region" description="Pro residues" evidence="6">
    <location>
        <begin position="357"/>
        <end position="367"/>
    </location>
</feature>
<feature type="compositionally biased region" description="Pro residues" evidence="6">
    <location>
        <begin position="442"/>
        <end position="453"/>
    </location>
</feature>
<keyword evidence="4 7" id="KW-0472">Membrane</keyword>
<feature type="transmembrane region" description="Helical" evidence="7">
    <location>
        <begin position="200"/>
        <end position="221"/>
    </location>
</feature>
<evidence type="ECO:0000256" key="3">
    <source>
        <dbReference type="ARBA" id="ARBA00022989"/>
    </source>
</evidence>
<evidence type="ECO:0000256" key="6">
    <source>
        <dbReference type="SAM" id="MobiDB-lite"/>
    </source>
</evidence>